<reference evidence="2 3" key="1">
    <citation type="submission" date="2020-04" db="EMBL/GenBank/DDBJ databases">
        <authorList>
            <person name="Hitch T.C.A."/>
            <person name="Wylensek D."/>
            <person name="Clavel T."/>
        </authorList>
    </citation>
    <scope>NUCLEOTIDE SEQUENCE [LARGE SCALE GENOMIC DNA]</scope>
    <source>
        <strain evidence="2 3">COR2-253-APC-1A</strain>
    </source>
</reference>
<organism evidence="2 3">
    <name type="scientific">Victivallis vadensis</name>
    <dbReference type="NCBI Taxonomy" id="172901"/>
    <lineage>
        <taxon>Bacteria</taxon>
        <taxon>Pseudomonadati</taxon>
        <taxon>Lentisphaerota</taxon>
        <taxon>Lentisphaeria</taxon>
        <taxon>Victivallales</taxon>
        <taxon>Victivallaceae</taxon>
        <taxon>Victivallis</taxon>
    </lineage>
</organism>
<gene>
    <name evidence="2" type="ORF">HF882_09080</name>
</gene>
<dbReference type="EMBL" id="JABAEW010000014">
    <property type="protein sequence ID" value="NMD86735.1"/>
    <property type="molecule type" value="Genomic_DNA"/>
</dbReference>
<dbReference type="InterPro" id="IPR006949">
    <property type="entry name" value="Barrel_Baseplate_J-like"/>
</dbReference>
<protein>
    <recommendedName>
        <fullName evidence="1">Baseplate protein J-like barrel domain-containing protein</fullName>
    </recommendedName>
</protein>
<evidence type="ECO:0000259" key="1">
    <source>
        <dbReference type="Pfam" id="PF04865"/>
    </source>
</evidence>
<evidence type="ECO:0000313" key="2">
    <source>
        <dbReference type="EMBL" id="NMD86735.1"/>
    </source>
</evidence>
<evidence type="ECO:0000313" key="3">
    <source>
        <dbReference type="Proteomes" id="UP000576225"/>
    </source>
</evidence>
<dbReference type="AlphaFoldDB" id="A0A848ATL4"/>
<accession>A0A848ATL4</accession>
<dbReference type="Pfam" id="PF04865">
    <property type="entry name" value="Baseplate_J"/>
    <property type="match status" value="1"/>
</dbReference>
<dbReference type="RefSeq" id="WP_168962366.1">
    <property type="nucleotide sequence ID" value="NZ_JABAEW010000014.1"/>
</dbReference>
<comment type="caution">
    <text evidence="2">The sequence shown here is derived from an EMBL/GenBank/DDBJ whole genome shotgun (WGS) entry which is preliminary data.</text>
</comment>
<dbReference type="Proteomes" id="UP000576225">
    <property type="component" value="Unassembled WGS sequence"/>
</dbReference>
<feature type="domain" description="Baseplate protein J-like barrel" evidence="1">
    <location>
        <begin position="113"/>
        <end position="198"/>
    </location>
</feature>
<sequence length="426" mass="46988">MSLNFENLTPDERTFYDTLKDAGMKLEDAELRAEFSQMADDASLTISNNSAYSPFWCFVTAAVTTPARWLAAFVVRRIMPGLYVKTAGGLLLELLADGYDVKRKSAVAMQGYLTFNRAAADAGETVLTIPAGTVVRSVPLGGVIYRMITATEAVIPAGGRSVRVLAVAEKPGAAYNLGATYYSIIDGNINSGMTVTNTVDYLAVPGADEETDEELRLRLRNHFTAVSQWHTDAKYKALIASREGFRVDQLFFVHDAPRGPGTANCYALFDAPVSPAKYLADVNDYITKQDNHGHGDDLVVYAVPDRYYVIRLTVTLRSSLTVDARAALIEKIETLIRCAFRLNSDYAEAVTQTWPYSWFSFSKLDYELHSQFSAIVSLGWEYRPATQQEAATGQYDESAGGWTVGDIKSELDVPRLLKLIINEVEP</sequence>
<proteinExistence type="predicted"/>
<name>A0A848ATL4_9BACT</name>